<sequence>MLWNHSRHSEVRALENIPFPINQYKLTIRRKFVQAIFEGFAAHCLGAVSHSVPRFSHCSFRVSLSRFRDAPCPTACGHWTPQQWPPRVSESH</sequence>
<keyword evidence="2" id="KW-1185">Reference proteome</keyword>
<protein>
    <submittedName>
        <fullName evidence="1">Uncharacterized protein</fullName>
    </submittedName>
</protein>
<name>A0ABQ9ZMU1_9CRUS</name>
<reference evidence="1 2" key="1">
    <citation type="journal article" date="2023" name="Nucleic Acids Res.">
        <title>The hologenome of Daphnia magna reveals possible DNA methylation and microbiome-mediated evolution of the host genome.</title>
        <authorList>
            <person name="Chaturvedi A."/>
            <person name="Li X."/>
            <person name="Dhandapani V."/>
            <person name="Marshall H."/>
            <person name="Kissane S."/>
            <person name="Cuenca-Cambronero M."/>
            <person name="Asole G."/>
            <person name="Calvet F."/>
            <person name="Ruiz-Romero M."/>
            <person name="Marangio P."/>
            <person name="Guigo R."/>
            <person name="Rago D."/>
            <person name="Mirbahai L."/>
            <person name="Eastwood N."/>
            <person name="Colbourne J.K."/>
            <person name="Zhou J."/>
            <person name="Mallon E."/>
            <person name="Orsini L."/>
        </authorList>
    </citation>
    <scope>NUCLEOTIDE SEQUENCE [LARGE SCALE GENOMIC DNA]</scope>
    <source>
        <strain evidence="1">LRV0_1</strain>
    </source>
</reference>
<dbReference type="Proteomes" id="UP001234178">
    <property type="component" value="Unassembled WGS sequence"/>
</dbReference>
<evidence type="ECO:0000313" key="2">
    <source>
        <dbReference type="Proteomes" id="UP001234178"/>
    </source>
</evidence>
<gene>
    <name evidence="1" type="ORF">OUZ56_026789</name>
</gene>
<evidence type="ECO:0000313" key="1">
    <source>
        <dbReference type="EMBL" id="KAK4014257.1"/>
    </source>
</evidence>
<dbReference type="EMBL" id="JAOYFB010000004">
    <property type="protein sequence ID" value="KAK4014257.1"/>
    <property type="molecule type" value="Genomic_DNA"/>
</dbReference>
<accession>A0ABQ9ZMU1</accession>
<proteinExistence type="predicted"/>
<organism evidence="1 2">
    <name type="scientific">Daphnia magna</name>
    <dbReference type="NCBI Taxonomy" id="35525"/>
    <lineage>
        <taxon>Eukaryota</taxon>
        <taxon>Metazoa</taxon>
        <taxon>Ecdysozoa</taxon>
        <taxon>Arthropoda</taxon>
        <taxon>Crustacea</taxon>
        <taxon>Branchiopoda</taxon>
        <taxon>Diplostraca</taxon>
        <taxon>Cladocera</taxon>
        <taxon>Anomopoda</taxon>
        <taxon>Daphniidae</taxon>
        <taxon>Daphnia</taxon>
    </lineage>
</organism>
<comment type="caution">
    <text evidence="1">The sequence shown here is derived from an EMBL/GenBank/DDBJ whole genome shotgun (WGS) entry which is preliminary data.</text>
</comment>